<organism evidence="1 2">
    <name type="scientific">Aromatoleum tolulyticum</name>
    <dbReference type="NCBI Taxonomy" id="34027"/>
    <lineage>
        <taxon>Bacteria</taxon>
        <taxon>Pseudomonadati</taxon>
        <taxon>Pseudomonadota</taxon>
        <taxon>Betaproteobacteria</taxon>
        <taxon>Rhodocyclales</taxon>
        <taxon>Rhodocyclaceae</taxon>
        <taxon>Aromatoleum</taxon>
    </lineage>
</organism>
<dbReference type="InterPro" id="IPR008914">
    <property type="entry name" value="PEBP"/>
</dbReference>
<gene>
    <name evidence="1" type="ORF">SAMN05421829_103278</name>
</gene>
<dbReference type="Gene3D" id="3.90.280.10">
    <property type="entry name" value="PEBP-like"/>
    <property type="match status" value="1"/>
</dbReference>
<dbReference type="Pfam" id="PF01161">
    <property type="entry name" value="PBP"/>
    <property type="match status" value="1"/>
</dbReference>
<dbReference type="SUPFAM" id="SSF49777">
    <property type="entry name" value="PEBP-like"/>
    <property type="match status" value="1"/>
</dbReference>
<protein>
    <submittedName>
        <fullName evidence="1">Phospholipid-binding protein, PBP family</fullName>
    </submittedName>
</protein>
<evidence type="ECO:0000313" key="2">
    <source>
        <dbReference type="Proteomes" id="UP000186819"/>
    </source>
</evidence>
<reference evidence="2" key="1">
    <citation type="submission" date="2017-01" db="EMBL/GenBank/DDBJ databases">
        <authorList>
            <person name="Varghese N."/>
            <person name="Submissions S."/>
        </authorList>
    </citation>
    <scope>NUCLEOTIDE SEQUENCE [LARGE SCALE GENOMIC DNA]</scope>
    <source>
        <strain evidence="2">ATCC 51758</strain>
    </source>
</reference>
<keyword evidence="2" id="KW-1185">Reference proteome</keyword>
<dbReference type="InterPro" id="IPR036610">
    <property type="entry name" value="PEBP-like_sf"/>
</dbReference>
<dbReference type="InterPro" id="IPR005247">
    <property type="entry name" value="YbhB_YbcL/LppC-like"/>
</dbReference>
<sequence length="209" mass="22346">MKLSSQSFADGARIPGEFSFCIPAAEGHVCLGGNRNPHLAWSGVPAGTQSFVLICHDPDVPSKGDDVNQEGRVVPASLPRVDFFHWVVIDLPADLREIAAGSFSDGVTPGGKNGPEGPLGSRQGINDYTAWFAGDKTMRGNYHGYDGPCPPWNDELVHRYVFTLYALDKECCCLDGQFSGVQVRNTIAGHVLAEAKLTGTCTLNPSLLG</sequence>
<dbReference type="RefSeq" id="WP_076601258.1">
    <property type="nucleotide sequence ID" value="NZ_FTMD01000003.1"/>
</dbReference>
<accession>A0A1N6RKQ3</accession>
<dbReference type="PANTHER" id="PTHR30289:SF1">
    <property type="entry name" value="PEBP (PHOSPHATIDYLETHANOLAMINE-BINDING PROTEIN) FAMILY PROTEIN"/>
    <property type="match status" value="1"/>
</dbReference>
<dbReference type="NCBIfam" id="TIGR00481">
    <property type="entry name" value="YbhB/YbcL family Raf kinase inhibitor-like protein"/>
    <property type="match status" value="1"/>
</dbReference>
<name>A0A1N6RKQ3_9RHOO</name>
<dbReference type="STRING" id="34027.SAMN05421829_103278"/>
<dbReference type="OrthoDB" id="9797506at2"/>
<dbReference type="PANTHER" id="PTHR30289">
    <property type="entry name" value="UNCHARACTERIZED PROTEIN YBCL-RELATED"/>
    <property type="match status" value="1"/>
</dbReference>
<proteinExistence type="predicted"/>
<dbReference type="Proteomes" id="UP000186819">
    <property type="component" value="Unassembled WGS sequence"/>
</dbReference>
<dbReference type="AlphaFoldDB" id="A0A1N6RKQ3"/>
<dbReference type="EMBL" id="FTMD01000003">
    <property type="protein sequence ID" value="SIQ29276.1"/>
    <property type="molecule type" value="Genomic_DNA"/>
</dbReference>
<dbReference type="CDD" id="cd00865">
    <property type="entry name" value="PEBP_bact_arch"/>
    <property type="match status" value="1"/>
</dbReference>
<evidence type="ECO:0000313" key="1">
    <source>
        <dbReference type="EMBL" id="SIQ29276.1"/>
    </source>
</evidence>